<evidence type="ECO:0000256" key="8">
    <source>
        <dbReference type="PROSITE-ProRule" id="PRU00221"/>
    </source>
</evidence>
<dbReference type="PANTHER" id="PTHR13720">
    <property type="entry name" value="WD-40 REPEAT PROTEIN"/>
    <property type="match status" value="1"/>
</dbReference>
<evidence type="ECO:0000313" key="14">
    <source>
        <dbReference type="WBParaSite" id="HCON_00143670-00001"/>
    </source>
</evidence>
<evidence type="ECO:0000256" key="5">
    <source>
        <dbReference type="ARBA" id="ARBA00022701"/>
    </source>
</evidence>
<dbReference type="OMA" id="DIQWFTH"/>
<dbReference type="CDD" id="cd21931">
    <property type="entry name" value="TD_EMAP-like"/>
    <property type="match status" value="1"/>
</dbReference>
<dbReference type="Gene3D" id="2.130.10.10">
    <property type="entry name" value="YVTN repeat-like/Quinoprotein amine dehydrogenase"/>
    <property type="match status" value="2"/>
</dbReference>
<keyword evidence="7" id="KW-0206">Cytoskeleton</keyword>
<keyword evidence="9" id="KW-0175">Coiled coil</keyword>
<keyword evidence="4 8" id="KW-0853">WD repeat</keyword>
<evidence type="ECO:0000256" key="2">
    <source>
        <dbReference type="ARBA" id="ARBA00006489"/>
    </source>
</evidence>
<keyword evidence="13" id="KW-1185">Reference proteome</keyword>
<feature type="coiled-coil region" evidence="9">
    <location>
        <begin position="37"/>
        <end position="64"/>
    </location>
</feature>
<accession>A0A7I5ECG0</accession>
<evidence type="ECO:0000256" key="1">
    <source>
        <dbReference type="ARBA" id="ARBA00004245"/>
    </source>
</evidence>
<keyword evidence="6" id="KW-0677">Repeat</keyword>
<dbReference type="InterPro" id="IPR011047">
    <property type="entry name" value="Quinoprotein_ADH-like_sf"/>
</dbReference>
<keyword evidence="3" id="KW-0963">Cytoplasm</keyword>
<dbReference type="GO" id="GO:0008017">
    <property type="term" value="F:microtubule binding"/>
    <property type="evidence" value="ECO:0007669"/>
    <property type="project" value="TreeGrafter"/>
</dbReference>
<feature type="region of interest" description="Disordered" evidence="10">
    <location>
        <begin position="78"/>
        <end position="103"/>
    </location>
</feature>
<evidence type="ECO:0000259" key="11">
    <source>
        <dbReference type="Pfam" id="PF23409"/>
    </source>
</evidence>
<comment type="subcellular location">
    <subcellularLocation>
        <location evidence="1">Cytoplasm</location>
        <location evidence="1">Cytoskeleton</location>
    </subcellularLocation>
</comment>
<evidence type="ECO:0000256" key="7">
    <source>
        <dbReference type="ARBA" id="ARBA00023212"/>
    </source>
</evidence>
<reference evidence="14" key="1">
    <citation type="submission" date="2020-12" db="UniProtKB">
        <authorList>
            <consortium name="WormBaseParasite"/>
        </authorList>
    </citation>
    <scope>IDENTIFICATION</scope>
    <source>
        <strain evidence="14">MHco3</strain>
    </source>
</reference>
<dbReference type="WBParaSite" id="HCON_00143670-00001">
    <property type="protein sequence ID" value="HCON_00143670-00001"/>
    <property type="gene ID" value="HCON_00143670"/>
</dbReference>
<dbReference type="Proteomes" id="UP000025227">
    <property type="component" value="Unplaced"/>
</dbReference>
<sequence>MAADRRRTISPPNSLATSLLDGYLDEHDEDDLLRAENESLRVRVTELEKIVDRQQSELMLLQTTSADLLRRMAKLEISSSPTNNGIGGPSSKASPKVTARLPPRNISQSSYNIAKTASPSRNGLSRSLHVHNTREACIDENPGPQVSPASLKRQTSAAIVNVSVGKSSRGSPLRKWMSHQNVKGSPTSGVPVGDLSVSGRTTPSVCSPSRNLSSWTVSRSVSRAASVCTLNSPSRNHSNSVCNTREPIFNASSHTLQLQVAGRSVAVPVPESIENIDPAAEQPPPDCPPPQIEWAYGYRGKDVRYNVHYLPTGELVYFCGSVVVMHNINEQHQRHYTGHTSDVKCICIHPNRVIVASGQTTCHRRDRRPEFGLRDSVATPQEIKNELENNHTEAHVRIWDSVTLATLHVLGGSKAMFEKSIAALSFSNTDGGNLLACTDESYTHLLSVWKWSDEVKLAEAKGANDQIFAVSWHPLLRNLIVMCGRGHFSFWLFDAKNETLTKNVAIFEGRDKPKTLLSVCFSETGDVITGDSNGTLSLWDPITFKTKKQAHGVHPGGVFALCISRKGTLLSAGKDRTVAEFETTDLVRRRRPVELPDDAGIPKVILNLENNQIVVGTTRNTLYLGDFETTFEEIVDGDSDDVTCCVAVKPHFFITASADGGVRYYNSSTKKREWRKNYGEGITCMSVDRPGISLGLGFCGGSWSVVDLSTKETVFEQKESTQPITAIQFSPDSTLLIVATKELSVLIYRTDGSQRFHRAARVGTLSSFVVSMDWDITSQFIRANSAVGHIYHWSATNGELVDNACICDAEWASCNCRVSYEAGCLTHSVEGITSISRSNSKEWLVVGRDNGSLRLYNCPVLSTAAGFLALAGHSYAVSSVIFTEEKHLITAGVTDGSLFQWKFQL</sequence>
<feature type="domain" description="EML-like first beta-propeller" evidence="11">
    <location>
        <begin position="332"/>
        <end position="623"/>
    </location>
</feature>
<dbReference type="InterPro" id="IPR005108">
    <property type="entry name" value="HELP"/>
</dbReference>
<dbReference type="GO" id="GO:0000226">
    <property type="term" value="P:microtubule cytoskeleton organization"/>
    <property type="evidence" value="ECO:0007669"/>
    <property type="project" value="TreeGrafter"/>
</dbReference>
<proteinExistence type="inferred from homology"/>
<dbReference type="InterPro" id="IPR015943">
    <property type="entry name" value="WD40/YVTN_repeat-like_dom_sf"/>
</dbReference>
<evidence type="ECO:0000313" key="13">
    <source>
        <dbReference type="Proteomes" id="UP000025227"/>
    </source>
</evidence>
<dbReference type="GO" id="GO:0005874">
    <property type="term" value="C:microtubule"/>
    <property type="evidence" value="ECO:0007669"/>
    <property type="project" value="UniProtKB-KW"/>
</dbReference>
<dbReference type="PROSITE" id="PS50294">
    <property type="entry name" value="WD_REPEATS_REGION"/>
    <property type="match status" value="1"/>
</dbReference>
<dbReference type="InterPro" id="IPR055442">
    <property type="entry name" value="Beta-prop_EML-like_2nd"/>
</dbReference>
<dbReference type="OrthoDB" id="47802at2759"/>
<dbReference type="SMART" id="SM00320">
    <property type="entry name" value="WD40"/>
    <property type="match status" value="9"/>
</dbReference>
<feature type="domain" description="EML-like second beta-propeller" evidence="12">
    <location>
        <begin position="651"/>
        <end position="902"/>
    </location>
</feature>
<feature type="repeat" description="WD" evidence="8">
    <location>
        <begin position="870"/>
        <end position="905"/>
    </location>
</feature>
<comment type="similarity">
    <text evidence="2">Belongs to the WD repeat EMAP family.</text>
</comment>
<evidence type="ECO:0000256" key="6">
    <source>
        <dbReference type="ARBA" id="ARBA00022737"/>
    </source>
</evidence>
<organism evidence="13 14">
    <name type="scientific">Haemonchus contortus</name>
    <name type="common">Barber pole worm</name>
    <dbReference type="NCBI Taxonomy" id="6289"/>
    <lineage>
        <taxon>Eukaryota</taxon>
        <taxon>Metazoa</taxon>
        <taxon>Ecdysozoa</taxon>
        <taxon>Nematoda</taxon>
        <taxon>Chromadorea</taxon>
        <taxon>Rhabditida</taxon>
        <taxon>Rhabditina</taxon>
        <taxon>Rhabditomorpha</taxon>
        <taxon>Strongyloidea</taxon>
        <taxon>Trichostrongylidae</taxon>
        <taxon>Haemonchus</taxon>
    </lineage>
</organism>
<dbReference type="Pfam" id="PF03451">
    <property type="entry name" value="HELP"/>
    <property type="match status" value="1"/>
</dbReference>
<dbReference type="InterPro" id="IPR001680">
    <property type="entry name" value="WD40_rpt"/>
</dbReference>
<evidence type="ECO:0000256" key="3">
    <source>
        <dbReference type="ARBA" id="ARBA00022490"/>
    </source>
</evidence>
<evidence type="ECO:0000256" key="10">
    <source>
        <dbReference type="SAM" id="MobiDB-lite"/>
    </source>
</evidence>
<dbReference type="Pfam" id="PF23409">
    <property type="entry name" value="Beta-prop_EML"/>
    <property type="match status" value="1"/>
</dbReference>
<evidence type="ECO:0000256" key="9">
    <source>
        <dbReference type="SAM" id="Coils"/>
    </source>
</evidence>
<name>A0A7I5ECG0_HAECO</name>
<dbReference type="Pfam" id="PF23414">
    <property type="entry name" value="Beta-prop_EML_2"/>
    <property type="match status" value="1"/>
</dbReference>
<dbReference type="InterPro" id="IPR055439">
    <property type="entry name" value="Beta-prop_EML_1st"/>
</dbReference>
<dbReference type="AlphaFoldDB" id="A0A7I5ECG0"/>
<evidence type="ECO:0000256" key="4">
    <source>
        <dbReference type="ARBA" id="ARBA00022574"/>
    </source>
</evidence>
<dbReference type="InterPro" id="IPR050630">
    <property type="entry name" value="WD_repeat_EMAP"/>
</dbReference>
<dbReference type="InterPro" id="IPR049813">
    <property type="entry name" value="Elp-1-like_TD"/>
</dbReference>
<protein>
    <submittedName>
        <fullName evidence="14">HELP domain-containing protein</fullName>
    </submittedName>
</protein>
<dbReference type="GO" id="GO:0072686">
    <property type="term" value="C:mitotic spindle"/>
    <property type="evidence" value="ECO:0007669"/>
    <property type="project" value="TreeGrafter"/>
</dbReference>
<keyword evidence="5" id="KW-0493">Microtubule</keyword>
<evidence type="ECO:0000259" key="12">
    <source>
        <dbReference type="Pfam" id="PF23414"/>
    </source>
</evidence>
<dbReference type="PROSITE" id="PS50082">
    <property type="entry name" value="WD_REPEATS_2"/>
    <property type="match status" value="1"/>
</dbReference>
<dbReference type="PANTHER" id="PTHR13720:SF50">
    <property type="entry name" value="ECHINODERM MICROTUBULE-ASSOCIATED PROTEIN-LIKE 2"/>
    <property type="match status" value="1"/>
</dbReference>
<dbReference type="SUPFAM" id="SSF50998">
    <property type="entry name" value="Quinoprotein alcohol dehydrogenase-like"/>
    <property type="match status" value="2"/>
</dbReference>